<evidence type="ECO:0000313" key="2">
    <source>
        <dbReference type="Proteomes" id="UP000019462"/>
    </source>
</evidence>
<keyword evidence="2" id="KW-1185">Reference proteome</keyword>
<gene>
    <name evidence="1" type="ORF">PaG_02817</name>
</gene>
<proteinExistence type="predicted"/>
<sequence>MHLTDQARSDYCCSQALRLAERAYRSAATQGRVNIAREEGVAAFDASAEWSSCSSLGVFASAVLRDAAAMQFEGSPPLLDTRSFLPTFPKQQVAPACLPKLPKRAEAKLKNEI</sequence>
<protein>
    <submittedName>
        <fullName evidence="1">Uncharacterized protein</fullName>
    </submittedName>
</protein>
<dbReference type="EMBL" id="AWNI01000009">
    <property type="protein sequence ID" value="ETS63043.1"/>
    <property type="molecule type" value="Genomic_DNA"/>
</dbReference>
<evidence type="ECO:0000313" key="1">
    <source>
        <dbReference type="EMBL" id="ETS63043.1"/>
    </source>
</evidence>
<accession>W3VN13</accession>
<organism evidence="1 2">
    <name type="scientific">Moesziomyces aphidis</name>
    <name type="common">Pseudozyma aphidis</name>
    <dbReference type="NCBI Taxonomy" id="84754"/>
    <lineage>
        <taxon>Eukaryota</taxon>
        <taxon>Fungi</taxon>
        <taxon>Dikarya</taxon>
        <taxon>Basidiomycota</taxon>
        <taxon>Ustilaginomycotina</taxon>
        <taxon>Ustilaginomycetes</taxon>
        <taxon>Ustilaginales</taxon>
        <taxon>Ustilaginaceae</taxon>
        <taxon>Moesziomyces</taxon>
    </lineage>
</organism>
<dbReference type="HOGENOM" id="CLU_2134608_0_0_1"/>
<dbReference type="AlphaFoldDB" id="W3VN13"/>
<dbReference type="Proteomes" id="UP000019462">
    <property type="component" value="Unassembled WGS sequence"/>
</dbReference>
<name>W3VN13_MOEAP</name>
<comment type="caution">
    <text evidence="1">The sequence shown here is derived from an EMBL/GenBank/DDBJ whole genome shotgun (WGS) entry which is preliminary data.</text>
</comment>
<reference evidence="1 2" key="1">
    <citation type="journal article" date="2014" name="Genome Announc.">
        <title>Genome sequence of the basidiomycetous fungus Pseudozyma aphidis DSM70725, an efficient producer of biosurfactant mannosylerythritol lipids.</title>
        <authorList>
            <person name="Lorenz S."/>
            <person name="Guenther M."/>
            <person name="Grumaz C."/>
            <person name="Rupp S."/>
            <person name="Zibek S."/>
            <person name="Sohn K."/>
        </authorList>
    </citation>
    <scope>NUCLEOTIDE SEQUENCE [LARGE SCALE GENOMIC DNA]</scope>
    <source>
        <strain evidence="2">ATCC 32657 / CBS 517.83 / DSM 70725 / JCM 10318 / NBRC 10182 / NRRL Y-7954 / St-0401</strain>
    </source>
</reference>